<protein>
    <submittedName>
        <fullName evidence="2">Uncharacterized protein</fullName>
    </submittedName>
</protein>
<evidence type="ECO:0000313" key="3">
    <source>
        <dbReference type="Proteomes" id="UP000216725"/>
    </source>
</evidence>
<keyword evidence="3" id="KW-1185">Reference proteome</keyword>
<proteinExistence type="predicted"/>
<comment type="caution">
    <text evidence="2">The sequence shown here is derived from an EMBL/GenBank/DDBJ whole genome shotgun (WGS) entry which is preliminary data.</text>
</comment>
<evidence type="ECO:0000256" key="1">
    <source>
        <dbReference type="SAM" id="MobiDB-lite"/>
    </source>
</evidence>
<name>A0A261EZA5_9BIFI</name>
<feature type="region of interest" description="Disordered" evidence="1">
    <location>
        <begin position="1"/>
        <end position="43"/>
    </location>
</feature>
<sequence>MTHIATACPANVPGRTPTGRGAPHAPAPRTPPRRKTTEAEAPGYAHTTIRLISFYASCASKGVRSPAVTWNGRRFSRRGTGQVQYGVKAHGKL</sequence>
<dbReference type="EMBL" id="MWWR01000005">
    <property type="protein sequence ID" value="OZG52163.1"/>
    <property type="molecule type" value="Genomic_DNA"/>
</dbReference>
<organism evidence="2 3">
    <name type="scientific">Pseudoscardovia radai</name>
    <dbReference type="NCBI Taxonomy" id="987066"/>
    <lineage>
        <taxon>Bacteria</taxon>
        <taxon>Bacillati</taxon>
        <taxon>Actinomycetota</taxon>
        <taxon>Actinomycetes</taxon>
        <taxon>Bifidobacteriales</taxon>
        <taxon>Bifidobacteriaceae</taxon>
        <taxon>Pseudoscardovia</taxon>
    </lineage>
</organism>
<evidence type="ECO:0000313" key="2">
    <source>
        <dbReference type="EMBL" id="OZG52163.1"/>
    </source>
</evidence>
<accession>A0A261EZA5</accession>
<dbReference type="Proteomes" id="UP000216725">
    <property type="component" value="Unassembled WGS sequence"/>
</dbReference>
<dbReference type="AlphaFoldDB" id="A0A261EZA5"/>
<reference evidence="2 3" key="1">
    <citation type="journal article" date="2017" name="BMC Genomics">
        <title>Comparative genomic and phylogenomic analyses of the Bifidobacteriaceae family.</title>
        <authorList>
            <person name="Lugli G.A."/>
            <person name="Milani C."/>
            <person name="Turroni F."/>
            <person name="Duranti S."/>
            <person name="Mancabelli L."/>
            <person name="Mangifesta M."/>
            <person name="Ferrario C."/>
            <person name="Modesto M."/>
            <person name="Mattarelli P."/>
            <person name="Jiri K."/>
            <person name="van Sinderen D."/>
            <person name="Ventura M."/>
        </authorList>
    </citation>
    <scope>NUCLEOTIDE SEQUENCE [LARGE SCALE GENOMIC DNA]</scope>
    <source>
        <strain evidence="2 3">DSM 24742</strain>
    </source>
</reference>
<gene>
    <name evidence="2" type="ORF">PSRA_0713</name>
</gene>